<organism evidence="3 4">
    <name type="scientific">Monosporascus ibericus</name>
    <dbReference type="NCBI Taxonomy" id="155417"/>
    <lineage>
        <taxon>Eukaryota</taxon>
        <taxon>Fungi</taxon>
        <taxon>Dikarya</taxon>
        <taxon>Ascomycota</taxon>
        <taxon>Pezizomycotina</taxon>
        <taxon>Sordariomycetes</taxon>
        <taxon>Xylariomycetidae</taxon>
        <taxon>Xylariales</taxon>
        <taxon>Xylariales incertae sedis</taxon>
        <taxon>Monosporascus</taxon>
    </lineage>
</organism>
<dbReference type="Gene3D" id="3.40.50.1110">
    <property type="entry name" value="SGNH hydrolase"/>
    <property type="match status" value="1"/>
</dbReference>
<sequence length="250" mass="27459">MLFNKALLGTVVTCALSLVNGLAVPAEVQPRDDTLEARSFANGLFLRIMPLGASITHGVGSSTGNGYRAYLRDRIEANGNAVQYVGSHPNGDMRNPENEGWPGFIVEEVKRKAEETVWYMKPNLVLINAGTNDCMRNIDIPNVGVRVARMMDAVWAGSPRATIVMSTLLQNRFAPDNVAAYNEQIRGLVWDWQNQGRRVVLADMQGPGSPGLDLISDGVHPNDQGFQMMSNIWFDAIADASRRGYLQPVE</sequence>
<keyword evidence="1" id="KW-0732">Signal</keyword>
<evidence type="ECO:0000313" key="4">
    <source>
        <dbReference type="Proteomes" id="UP000293360"/>
    </source>
</evidence>
<comment type="caution">
    <text evidence="3">The sequence shown here is derived from an EMBL/GenBank/DDBJ whole genome shotgun (WGS) entry which is preliminary data.</text>
</comment>
<evidence type="ECO:0000313" key="3">
    <source>
        <dbReference type="EMBL" id="RYP04530.1"/>
    </source>
</evidence>
<dbReference type="STRING" id="155417.A0A4Q4TG77"/>
<dbReference type="InterPro" id="IPR051532">
    <property type="entry name" value="Ester_Hydrolysis_Enzymes"/>
</dbReference>
<name>A0A4Q4TG77_9PEZI</name>
<protein>
    <recommendedName>
        <fullName evidence="2">SGNH hydrolase-type esterase domain-containing protein</fullName>
    </recommendedName>
</protein>
<dbReference type="PANTHER" id="PTHR30383">
    <property type="entry name" value="THIOESTERASE 1/PROTEASE 1/LYSOPHOSPHOLIPASE L1"/>
    <property type="match status" value="1"/>
</dbReference>
<dbReference type="SUPFAM" id="SSF52266">
    <property type="entry name" value="SGNH hydrolase"/>
    <property type="match status" value="1"/>
</dbReference>
<dbReference type="InterPro" id="IPR036514">
    <property type="entry name" value="SGNH_hydro_sf"/>
</dbReference>
<reference evidence="3 4" key="1">
    <citation type="submission" date="2018-06" db="EMBL/GenBank/DDBJ databases">
        <title>Complete Genomes of Monosporascus.</title>
        <authorList>
            <person name="Robinson A.J."/>
            <person name="Natvig D.O."/>
        </authorList>
    </citation>
    <scope>NUCLEOTIDE SEQUENCE [LARGE SCALE GENOMIC DNA]</scope>
    <source>
        <strain evidence="3 4">CBS 110550</strain>
    </source>
</reference>
<dbReference type="InterPro" id="IPR013830">
    <property type="entry name" value="SGNH_hydro"/>
</dbReference>
<dbReference type="PANTHER" id="PTHR30383:SF31">
    <property type="entry name" value="SGNH HYDROLASE-TYPE ESTERASE DOMAIN-CONTAINING PROTEIN-RELATED"/>
    <property type="match status" value="1"/>
</dbReference>
<dbReference type="EMBL" id="QJNU01000206">
    <property type="protein sequence ID" value="RYP04530.1"/>
    <property type="molecule type" value="Genomic_DNA"/>
</dbReference>
<evidence type="ECO:0000259" key="2">
    <source>
        <dbReference type="Pfam" id="PF13472"/>
    </source>
</evidence>
<dbReference type="OrthoDB" id="6123at2759"/>
<dbReference type="AlphaFoldDB" id="A0A4Q4TG77"/>
<feature type="domain" description="SGNH hydrolase-type esterase" evidence="2">
    <location>
        <begin position="51"/>
        <end position="227"/>
    </location>
</feature>
<dbReference type="Proteomes" id="UP000293360">
    <property type="component" value="Unassembled WGS sequence"/>
</dbReference>
<gene>
    <name evidence="3" type="ORF">DL764_004392</name>
</gene>
<proteinExistence type="predicted"/>
<dbReference type="CDD" id="cd01833">
    <property type="entry name" value="XynB_like"/>
    <property type="match status" value="1"/>
</dbReference>
<feature type="signal peptide" evidence="1">
    <location>
        <begin position="1"/>
        <end position="21"/>
    </location>
</feature>
<accession>A0A4Q4TG77</accession>
<feature type="chain" id="PRO_5020537156" description="SGNH hydrolase-type esterase domain-containing protein" evidence="1">
    <location>
        <begin position="22"/>
        <end position="250"/>
    </location>
</feature>
<keyword evidence="4" id="KW-1185">Reference proteome</keyword>
<evidence type="ECO:0000256" key="1">
    <source>
        <dbReference type="SAM" id="SignalP"/>
    </source>
</evidence>
<dbReference type="GO" id="GO:0004622">
    <property type="term" value="F:phosphatidylcholine lysophospholipase activity"/>
    <property type="evidence" value="ECO:0007669"/>
    <property type="project" value="TreeGrafter"/>
</dbReference>
<dbReference type="Pfam" id="PF13472">
    <property type="entry name" value="Lipase_GDSL_2"/>
    <property type="match status" value="1"/>
</dbReference>